<dbReference type="InterPro" id="IPR018211">
    <property type="entry name" value="ADH_Fe_CS"/>
</dbReference>
<dbReference type="AlphaFoldDB" id="A0A9D2TGI4"/>
<reference evidence="6" key="2">
    <citation type="submission" date="2021-04" db="EMBL/GenBank/DDBJ databases">
        <authorList>
            <person name="Gilroy R."/>
        </authorList>
    </citation>
    <scope>NUCLEOTIDE SEQUENCE</scope>
    <source>
        <strain evidence="6">CHK198-12963</strain>
    </source>
</reference>
<gene>
    <name evidence="6" type="ORF">H9931_13360</name>
</gene>
<dbReference type="PROSITE" id="PS00060">
    <property type="entry name" value="ADH_IRON_2"/>
    <property type="match status" value="1"/>
</dbReference>
<keyword evidence="2" id="KW-0560">Oxidoreductase</keyword>
<dbReference type="Gene3D" id="3.40.50.1970">
    <property type="match status" value="1"/>
</dbReference>
<evidence type="ECO:0000256" key="2">
    <source>
        <dbReference type="ARBA" id="ARBA00023002"/>
    </source>
</evidence>
<dbReference type="InterPro" id="IPR056798">
    <property type="entry name" value="ADH_Fe_C"/>
</dbReference>
<dbReference type="PANTHER" id="PTHR11496">
    <property type="entry name" value="ALCOHOL DEHYDROGENASE"/>
    <property type="match status" value="1"/>
</dbReference>
<evidence type="ECO:0000256" key="3">
    <source>
        <dbReference type="ARBA" id="ARBA00023027"/>
    </source>
</evidence>
<dbReference type="CDD" id="cd08188">
    <property type="entry name" value="PDDH"/>
    <property type="match status" value="1"/>
</dbReference>
<reference evidence="6" key="1">
    <citation type="journal article" date="2021" name="PeerJ">
        <title>Extensive microbial diversity within the chicken gut microbiome revealed by metagenomics and culture.</title>
        <authorList>
            <person name="Gilroy R."/>
            <person name="Ravi A."/>
            <person name="Getino M."/>
            <person name="Pursley I."/>
            <person name="Horton D.L."/>
            <person name="Alikhan N.F."/>
            <person name="Baker D."/>
            <person name="Gharbi K."/>
            <person name="Hall N."/>
            <person name="Watson M."/>
            <person name="Adriaenssens E.M."/>
            <person name="Foster-Nyarko E."/>
            <person name="Jarju S."/>
            <person name="Secka A."/>
            <person name="Antonio M."/>
            <person name="Oren A."/>
            <person name="Chaudhuri R.R."/>
            <person name="La Ragione R."/>
            <person name="Hildebrand F."/>
            <person name="Pallen M.J."/>
        </authorList>
    </citation>
    <scope>NUCLEOTIDE SEQUENCE</scope>
    <source>
        <strain evidence="6">CHK198-12963</strain>
    </source>
</reference>
<dbReference type="PROSITE" id="PS00913">
    <property type="entry name" value="ADH_IRON_1"/>
    <property type="match status" value="1"/>
</dbReference>
<keyword evidence="3" id="KW-0520">NAD</keyword>
<dbReference type="InterPro" id="IPR039697">
    <property type="entry name" value="Alcohol_dehydrogenase_Fe"/>
</dbReference>
<dbReference type="Gene3D" id="1.20.1090.10">
    <property type="entry name" value="Dehydroquinate synthase-like - alpha domain"/>
    <property type="match status" value="1"/>
</dbReference>
<evidence type="ECO:0000313" key="7">
    <source>
        <dbReference type="Proteomes" id="UP000823863"/>
    </source>
</evidence>
<feature type="domain" description="Alcohol dehydrogenase iron-type/glycerol dehydrogenase GldA" evidence="4">
    <location>
        <begin position="9"/>
        <end position="177"/>
    </location>
</feature>
<proteinExistence type="inferred from homology"/>
<dbReference type="GO" id="GO:0004022">
    <property type="term" value="F:alcohol dehydrogenase (NAD+) activity"/>
    <property type="evidence" value="ECO:0007669"/>
    <property type="project" value="UniProtKB-ARBA"/>
</dbReference>
<feature type="domain" description="Fe-containing alcohol dehydrogenase-like C-terminal" evidence="5">
    <location>
        <begin position="188"/>
        <end position="383"/>
    </location>
</feature>
<evidence type="ECO:0000256" key="1">
    <source>
        <dbReference type="ARBA" id="ARBA00007358"/>
    </source>
</evidence>
<dbReference type="InterPro" id="IPR001670">
    <property type="entry name" value="ADH_Fe/GldA"/>
</dbReference>
<organism evidence="6 7">
    <name type="scientific">Candidatus Enterocloster excrementigallinarum</name>
    <dbReference type="NCBI Taxonomy" id="2838558"/>
    <lineage>
        <taxon>Bacteria</taxon>
        <taxon>Bacillati</taxon>
        <taxon>Bacillota</taxon>
        <taxon>Clostridia</taxon>
        <taxon>Lachnospirales</taxon>
        <taxon>Lachnospiraceae</taxon>
        <taxon>Enterocloster</taxon>
    </lineage>
</organism>
<dbReference type="PANTHER" id="PTHR11496:SF102">
    <property type="entry name" value="ALCOHOL DEHYDROGENASE 4"/>
    <property type="match status" value="1"/>
</dbReference>
<dbReference type="Pfam" id="PF00465">
    <property type="entry name" value="Fe-ADH"/>
    <property type="match status" value="1"/>
</dbReference>
<accession>A0A9D2TGI4</accession>
<dbReference type="GO" id="GO:0046872">
    <property type="term" value="F:metal ion binding"/>
    <property type="evidence" value="ECO:0007669"/>
    <property type="project" value="InterPro"/>
</dbReference>
<evidence type="ECO:0000259" key="4">
    <source>
        <dbReference type="Pfam" id="PF00465"/>
    </source>
</evidence>
<dbReference type="Pfam" id="PF25137">
    <property type="entry name" value="ADH_Fe_C"/>
    <property type="match status" value="1"/>
</dbReference>
<evidence type="ECO:0000313" key="6">
    <source>
        <dbReference type="EMBL" id="HJC67677.1"/>
    </source>
</evidence>
<comment type="similarity">
    <text evidence="1">Belongs to the iron-containing alcohol dehydrogenase family.</text>
</comment>
<dbReference type="SUPFAM" id="SSF56796">
    <property type="entry name" value="Dehydroquinate synthase-like"/>
    <property type="match status" value="1"/>
</dbReference>
<protein>
    <submittedName>
        <fullName evidence="6">Iron-containing alcohol dehydrogenase</fullName>
    </submittedName>
</protein>
<dbReference type="EMBL" id="DWWB01000078">
    <property type="protein sequence ID" value="HJC67677.1"/>
    <property type="molecule type" value="Genomic_DNA"/>
</dbReference>
<sequence length="383" mass="40959">MGTTYYFLPTRNLFGEDSVKETGELMKSLGGKKAMIVTDGFLAQSGMAADIQKILSESGVESVVFGGAEPNPKDVNVEAGLKVFQENACDSIISLGGGSSHDCAKGIGLVASNGGNIREYEGIDKSSKPMCPMIAINTTAGTASEITRFCIITDTSRHVKMAIVDWRVTPQIAINDPKLMVGMPPSLTAATGMDALTHAIEAYVSTDANPLTDAAAMMAITMITQYLPKAVANGVYMKARDKMAYGQYLAGIAFNNASLGYVHAMAHQLGGFYNLPHGVCNAILLPHVEEFNLIGNANRFRDIARAMGEKIDGLSTMEAARKAIAAIRQLSSQVGIPENLRSLGVKEEDFEVMAENAMKDVCQLTNPRKATKEQVIGIFKAAY</sequence>
<dbReference type="FunFam" id="1.20.1090.10:FF:000001">
    <property type="entry name" value="Aldehyde-alcohol dehydrogenase"/>
    <property type="match status" value="1"/>
</dbReference>
<dbReference type="Proteomes" id="UP000823863">
    <property type="component" value="Unassembled WGS sequence"/>
</dbReference>
<comment type="caution">
    <text evidence="6">The sequence shown here is derived from an EMBL/GenBank/DDBJ whole genome shotgun (WGS) entry which is preliminary data.</text>
</comment>
<evidence type="ECO:0000259" key="5">
    <source>
        <dbReference type="Pfam" id="PF25137"/>
    </source>
</evidence>
<name>A0A9D2TGI4_9FIRM</name>
<dbReference type="FunFam" id="3.40.50.1970:FF:000003">
    <property type="entry name" value="Alcohol dehydrogenase, iron-containing"/>
    <property type="match status" value="1"/>
</dbReference>